<dbReference type="RefSeq" id="WP_014266997.1">
    <property type="nucleotide sequence ID" value="NC_016631.1"/>
</dbReference>
<keyword evidence="2" id="KW-1185">Reference proteome</keyword>
<dbReference type="AlphaFoldDB" id="G8P1A8"/>
<dbReference type="Proteomes" id="UP000007113">
    <property type="component" value="Chromosome"/>
</dbReference>
<dbReference type="InterPro" id="IPR010985">
    <property type="entry name" value="Ribbon_hlx_hlx"/>
</dbReference>
<evidence type="ECO:0000313" key="1">
    <source>
        <dbReference type="EMBL" id="AEU38126.1"/>
    </source>
</evidence>
<sequence>MATSLNISLPEPIKAYVDAAIEDGAYATPSEYIAELISADHDRHRQALEARLVEALKGDSIVLTSDEVERGGILALLRKKRQDRQDKAA</sequence>
<dbReference type="KEGG" id="gma:AciX8_3842"/>
<proteinExistence type="predicted"/>
<dbReference type="OrthoDB" id="515108at2"/>
<dbReference type="HOGENOM" id="CLU_144805_3_0_0"/>
<dbReference type="SUPFAM" id="SSF47598">
    <property type="entry name" value="Ribbon-helix-helix"/>
    <property type="match status" value="1"/>
</dbReference>
<reference evidence="1 2" key="1">
    <citation type="submission" date="2011-11" db="EMBL/GenBank/DDBJ databases">
        <title>Complete sequence of Granulicella mallensis MP5ACTX8.</title>
        <authorList>
            <consortium name="US DOE Joint Genome Institute"/>
            <person name="Lucas S."/>
            <person name="Copeland A."/>
            <person name="Lapidus A."/>
            <person name="Cheng J.-F."/>
            <person name="Goodwin L."/>
            <person name="Pitluck S."/>
            <person name="Peters L."/>
            <person name="Lu M."/>
            <person name="Detter J.C."/>
            <person name="Han C."/>
            <person name="Tapia R."/>
            <person name="Land M."/>
            <person name="Hauser L."/>
            <person name="Kyrpides N."/>
            <person name="Ivanova N."/>
            <person name="Mikhailova N."/>
            <person name="Pagani I."/>
            <person name="Rawat S."/>
            <person name="Mannisto M."/>
            <person name="Haggblom M."/>
            <person name="Woyke T."/>
        </authorList>
    </citation>
    <scope>NUCLEOTIDE SEQUENCE [LARGE SCALE GENOMIC DNA]</scope>
    <source>
        <strain evidence="2">ATCC BAA-1857 / DSM 23137 / MP5ACTX8</strain>
    </source>
</reference>
<dbReference type="GO" id="GO:0006355">
    <property type="term" value="P:regulation of DNA-templated transcription"/>
    <property type="evidence" value="ECO:0007669"/>
    <property type="project" value="InterPro"/>
</dbReference>
<name>G8P1A8_GRAMM</name>
<dbReference type="eggNOG" id="COG3609">
    <property type="taxonomic scope" value="Bacteria"/>
</dbReference>
<organism evidence="1 2">
    <name type="scientific">Granulicella mallensis (strain ATCC BAA-1857 / DSM 23137 / MP5ACTX8)</name>
    <dbReference type="NCBI Taxonomy" id="682795"/>
    <lineage>
        <taxon>Bacteria</taxon>
        <taxon>Pseudomonadati</taxon>
        <taxon>Acidobacteriota</taxon>
        <taxon>Terriglobia</taxon>
        <taxon>Terriglobales</taxon>
        <taxon>Acidobacteriaceae</taxon>
        <taxon>Granulicella</taxon>
    </lineage>
</organism>
<gene>
    <name evidence="1" type="ordered locus">AciX8_3842</name>
</gene>
<dbReference type="Gene3D" id="6.10.10.120">
    <property type="entry name" value="Antitoxin ParD1-like"/>
    <property type="match status" value="1"/>
</dbReference>
<protein>
    <submittedName>
        <fullName evidence="1">Transcriptional regulator</fullName>
    </submittedName>
</protein>
<accession>G8P1A8</accession>
<dbReference type="InterPro" id="IPR038296">
    <property type="entry name" value="ParD_sf"/>
</dbReference>
<evidence type="ECO:0000313" key="2">
    <source>
        <dbReference type="Proteomes" id="UP000007113"/>
    </source>
</evidence>
<dbReference type="EMBL" id="CP003130">
    <property type="protein sequence ID" value="AEU38126.1"/>
    <property type="molecule type" value="Genomic_DNA"/>
</dbReference>
<dbReference type="STRING" id="682795.AciX8_3842"/>